<comment type="caution">
    <text evidence="2">The sequence shown here is derived from an EMBL/GenBank/DDBJ whole genome shotgun (WGS) entry which is preliminary data.</text>
</comment>
<dbReference type="AlphaFoldDB" id="A0A0W8EQL5"/>
<evidence type="ECO:0000313" key="2">
    <source>
        <dbReference type="EMBL" id="KUG10847.1"/>
    </source>
</evidence>
<sequence>MLNDRRYLNSRQPISSAEAMKVLFLPKSGVQLFHELLTSETSREALRFYRPIETVCGVEIGMASLGSALTLAADLRWYVKRYMRGVLFEIAPGIYCSQRLAREVYFDRSVTLGDSWEFRLIFRMRGGQVVREEQVLPGAVRPCSGTTESPEIEVWCTEDEFHCGISGPGEDESSGEEGEESP</sequence>
<dbReference type="InterPro" id="IPR043827">
    <property type="entry name" value="DUF5804"/>
</dbReference>
<feature type="compositionally biased region" description="Acidic residues" evidence="1">
    <location>
        <begin position="169"/>
        <end position="182"/>
    </location>
</feature>
<proteinExistence type="predicted"/>
<accession>A0A0W8EQL5</accession>
<dbReference type="Pfam" id="PF19120">
    <property type="entry name" value="DUF5804"/>
    <property type="match status" value="1"/>
</dbReference>
<reference evidence="2" key="1">
    <citation type="journal article" date="2015" name="Proc. Natl. Acad. Sci. U.S.A.">
        <title>Networks of energetic and metabolic interactions define dynamics in microbial communities.</title>
        <authorList>
            <person name="Embree M."/>
            <person name="Liu J.K."/>
            <person name="Al-Bassam M.M."/>
            <person name="Zengler K."/>
        </authorList>
    </citation>
    <scope>NUCLEOTIDE SEQUENCE</scope>
</reference>
<protein>
    <submittedName>
        <fullName evidence="2">Uncharacterized protein</fullName>
    </submittedName>
</protein>
<feature type="region of interest" description="Disordered" evidence="1">
    <location>
        <begin position="163"/>
        <end position="182"/>
    </location>
</feature>
<organism evidence="2">
    <name type="scientific">hydrocarbon metagenome</name>
    <dbReference type="NCBI Taxonomy" id="938273"/>
    <lineage>
        <taxon>unclassified sequences</taxon>
        <taxon>metagenomes</taxon>
        <taxon>ecological metagenomes</taxon>
    </lineage>
</organism>
<name>A0A0W8EQL5_9ZZZZ</name>
<gene>
    <name evidence="2" type="ORF">ASZ90_016520</name>
</gene>
<dbReference type="EMBL" id="LNQE01001736">
    <property type="protein sequence ID" value="KUG10847.1"/>
    <property type="molecule type" value="Genomic_DNA"/>
</dbReference>
<evidence type="ECO:0000256" key="1">
    <source>
        <dbReference type="SAM" id="MobiDB-lite"/>
    </source>
</evidence>